<accession>A0A835XLI9</accession>
<sequence length="735" mass="77079">MQAHVSATGPPPPAPFVFAPNGVATVLPPDLRPECAHFDFARNVLVSRFDSGVATGWRDVQFGAGRDQALGLEEVEGGGTAAYGSGFLDLTSAAGVLPTDLPNWSTDPAAPFTVIVVQSLRTQAIDWSANYLIAELSCSGAASGLVFGTREAFLAGVDQYSRAFHTSKPVPVEPGWNLHAFVRRKGGTEGAYYCAGASGGIALREAFTNQPPISVGPDRLTVGTSLCMGTAKSRALLGAVLVYNRALSVTDLKRVHESYAPRFTWTRGGGSLVCLPGISMRARTVECGKWTKGGPGETRLQSDCDGDGLLDAVLVDASGARGVALSSKGCSTEDADTGYPDAPTAACPALFVGLCPKPPGDWCPGGEVLQLDCGSCAYPAGSPCNEGRMLSVDCDNDGVRDWVCLGEGGQRGVVPSRRACDASPAVSGYPAALDRACPVLFGVSSVSRPPLPPTPPAPPPPPIWLRTDCFSYDGNFCRWGLCSELDEPAEAGAVRIATCSQQCPTYRSINGGWCTSVCQQIPALTFGDMGSDCLFSPTDNNVFLARRNPLKEARAECLSFDGANCPLDVCLTGLELAGDNIQIAAPVGSLAACQQLCSQEPQCEFSVYDSASRQSTLRRNGLAGANGTNALPASSTTCFSRPNYGNFYCVKGWDINGRNLWNAFATVRNSCPERCNSDPTCTHTLNGIPSGGLGLQCYTNTDIFQGSNGATQPVPSLGDAFEACIKARTYSEPVA</sequence>
<feature type="domain" description="Apple" evidence="1">
    <location>
        <begin position="573"/>
        <end position="614"/>
    </location>
</feature>
<keyword evidence="3" id="KW-1185">Reference proteome</keyword>
<dbReference type="Pfam" id="PF00024">
    <property type="entry name" value="PAN_1"/>
    <property type="match status" value="1"/>
</dbReference>
<protein>
    <recommendedName>
        <fullName evidence="1">Apple domain-containing protein</fullName>
    </recommendedName>
</protein>
<dbReference type="Proteomes" id="UP000612055">
    <property type="component" value="Unassembled WGS sequence"/>
</dbReference>
<evidence type="ECO:0000259" key="1">
    <source>
        <dbReference type="Pfam" id="PF00024"/>
    </source>
</evidence>
<dbReference type="Gene3D" id="3.50.4.10">
    <property type="entry name" value="Hepatocyte Growth Factor"/>
    <property type="match status" value="1"/>
</dbReference>
<evidence type="ECO:0000313" key="2">
    <source>
        <dbReference type="EMBL" id="KAG2487037.1"/>
    </source>
</evidence>
<comment type="caution">
    <text evidence="2">The sequence shown here is derived from an EMBL/GenBank/DDBJ whole genome shotgun (WGS) entry which is preliminary data.</text>
</comment>
<dbReference type="InterPro" id="IPR003609">
    <property type="entry name" value="Pan_app"/>
</dbReference>
<organism evidence="2 3">
    <name type="scientific">Edaphochlamys debaryana</name>
    <dbReference type="NCBI Taxonomy" id="47281"/>
    <lineage>
        <taxon>Eukaryota</taxon>
        <taxon>Viridiplantae</taxon>
        <taxon>Chlorophyta</taxon>
        <taxon>core chlorophytes</taxon>
        <taxon>Chlorophyceae</taxon>
        <taxon>CS clade</taxon>
        <taxon>Chlamydomonadales</taxon>
        <taxon>Chlamydomonadales incertae sedis</taxon>
        <taxon>Edaphochlamys</taxon>
    </lineage>
</organism>
<name>A0A835XLI9_9CHLO</name>
<reference evidence="2" key="1">
    <citation type="journal article" date="2020" name="bioRxiv">
        <title>Comparative genomics of Chlamydomonas.</title>
        <authorList>
            <person name="Craig R.J."/>
            <person name="Hasan A.R."/>
            <person name="Ness R.W."/>
            <person name="Keightley P.D."/>
        </authorList>
    </citation>
    <scope>NUCLEOTIDE SEQUENCE</scope>
    <source>
        <strain evidence="2">CCAP 11/70</strain>
    </source>
</reference>
<gene>
    <name evidence="2" type="ORF">HYH03_014283</name>
</gene>
<proteinExistence type="predicted"/>
<evidence type="ECO:0000313" key="3">
    <source>
        <dbReference type="Proteomes" id="UP000612055"/>
    </source>
</evidence>
<dbReference type="EMBL" id="JAEHOE010000102">
    <property type="protein sequence ID" value="KAG2487037.1"/>
    <property type="molecule type" value="Genomic_DNA"/>
</dbReference>
<dbReference type="AlphaFoldDB" id="A0A835XLI9"/>